<evidence type="ECO:0000256" key="1">
    <source>
        <dbReference type="SAM" id="Phobius"/>
    </source>
</evidence>
<keyword evidence="1" id="KW-0472">Membrane</keyword>
<accession>A0A8J6TGV5</accession>
<sequence length="255" mass="27750">MADFDYTDDSFADGESGKKSFSLDMLDIFSILTLVAAACMGAYFLLLFINPYTALNPLPPNTPIPPIIIPSATITPLQLDELWTETPTIQPTITPTSRATFTPISTQTPLYLIEPTSTPKPPDPTATPGMPFTAEIKYVDATIFHPDTNCNWLGVGGVVLDLNGAHYWGVQVRVQGTLVGKTVDLGPQISGTANSFGYGISGFDFMLSDVPLPSDETLFIRIFDQAGLPLSDEIRFSTLADCEKNSVFITFRQVR</sequence>
<comment type="caution">
    <text evidence="2">The sequence shown here is derived from an EMBL/GenBank/DDBJ whole genome shotgun (WGS) entry which is preliminary data.</text>
</comment>
<evidence type="ECO:0000313" key="2">
    <source>
        <dbReference type="EMBL" id="MBC8333885.1"/>
    </source>
</evidence>
<name>A0A8J6TGV5_9CHLR</name>
<keyword evidence="1" id="KW-0812">Transmembrane</keyword>
<gene>
    <name evidence="2" type="ORF">H8E29_01345</name>
</gene>
<proteinExistence type="predicted"/>
<protein>
    <submittedName>
        <fullName evidence="2">Uncharacterized protein</fullName>
    </submittedName>
</protein>
<dbReference type="Proteomes" id="UP000614469">
    <property type="component" value="Unassembled WGS sequence"/>
</dbReference>
<reference evidence="2 3" key="1">
    <citation type="submission" date="2020-08" db="EMBL/GenBank/DDBJ databases">
        <title>Bridging the membrane lipid divide: bacteria of the FCB group superphylum have the potential to synthesize archaeal ether lipids.</title>
        <authorList>
            <person name="Villanueva L."/>
            <person name="Von Meijenfeldt F.A.B."/>
            <person name="Westbye A.B."/>
            <person name="Yadav S."/>
            <person name="Hopmans E.C."/>
            <person name="Dutilh B.E."/>
            <person name="Sinninghe Damste J.S."/>
        </authorList>
    </citation>
    <scope>NUCLEOTIDE SEQUENCE [LARGE SCALE GENOMIC DNA]</scope>
    <source>
        <strain evidence="2">NIOZ-UU36</strain>
    </source>
</reference>
<organism evidence="2 3">
    <name type="scientific">Candidatus Desulfolinea nitratireducens</name>
    <dbReference type="NCBI Taxonomy" id="2841698"/>
    <lineage>
        <taxon>Bacteria</taxon>
        <taxon>Bacillati</taxon>
        <taxon>Chloroflexota</taxon>
        <taxon>Anaerolineae</taxon>
        <taxon>Anaerolineales</taxon>
        <taxon>Anaerolineales incertae sedis</taxon>
        <taxon>Candidatus Desulfolinea</taxon>
    </lineage>
</organism>
<dbReference type="AlphaFoldDB" id="A0A8J6TGV5"/>
<evidence type="ECO:0000313" key="3">
    <source>
        <dbReference type="Proteomes" id="UP000614469"/>
    </source>
</evidence>
<dbReference type="EMBL" id="JACNJN010000029">
    <property type="protein sequence ID" value="MBC8333885.1"/>
    <property type="molecule type" value="Genomic_DNA"/>
</dbReference>
<feature type="transmembrane region" description="Helical" evidence="1">
    <location>
        <begin position="28"/>
        <end position="49"/>
    </location>
</feature>
<keyword evidence="1" id="KW-1133">Transmembrane helix</keyword>